<proteinExistence type="predicted"/>
<dbReference type="EMBL" id="LBMM01008804">
    <property type="protein sequence ID" value="KMQ88630.1"/>
    <property type="molecule type" value="Genomic_DNA"/>
</dbReference>
<dbReference type="PaxDb" id="67767-A0A0J7N7L2"/>
<dbReference type="Proteomes" id="UP000036403">
    <property type="component" value="Unassembled WGS sequence"/>
</dbReference>
<dbReference type="SUPFAM" id="SSF57903">
    <property type="entry name" value="FYVE/PHD zinc finger"/>
    <property type="match status" value="1"/>
</dbReference>
<organism evidence="2 3">
    <name type="scientific">Lasius niger</name>
    <name type="common">Black garden ant</name>
    <dbReference type="NCBI Taxonomy" id="67767"/>
    <lineage>
        <taxon>Eukaryota</taxon>
        <taxon>Metazoa</taxon>
        <taxon>Ecdysozoa</taxon>
        <taxon>Arthropoda</taxon>
        <taxon>Hexapoda</taxon>
        <taxon>Insecta</taxon>
        <taxon>Pterygota</taxon>
        <taxon>Neoptera</taxon>
        <taxon>Endopterygota</taxon>
        <taxon>Hymenoptera</taxon>
        <taxon>Apocrita</taxon>
        <taxon>Aculeata</taxon>
        <taxon>Formicoidea</taxon>
        <taxon>Formicidae</taxon>
        <taxon>Formicinae</taxon>
        <taxon>Lasius</taxon>
        <taxon>Lasius</taxon>
    </lineage>
</organism>
<reference evidence="2 3" key="1">
    <citation type="submission" date="2015-04" db="EMBL/GenBank/DDBJ databases">
        <title>Lasius niger genome sequencing.</title>
        <authorList>
            <person name="Konorov E.A."/>
            <person name="Nikitin M.A."/>
            <person name="Kirill M.V."/>
            <person name="Chang P."/>
        </authorList>
    </citation>
    <scope>NUCLEOTIDE SEQUENCE [LARGE SCALE GENOMIC DNA]</scope>
    <source>
        <tissue evidence="2">Whole</tissue>
    </source>
</reference>
<gene>
    <name evidence="2" type="ORF">RF55_11854</name>
</gene>
<sequence length="107" mass="12410">MKKILQEEIRKRNEKTKKKNTVNVSKNKSVSSIAKPRRQSRKRKESSASSSDKEDESCVCLKCLMPWSESKSGQEWVQCTQCKRWAHAKCANNEVFYVCNNCNSDFD</sequence>
<dbReference type="AlphaFoldDB" id="A0A0J7N7L2"/>
<dbReference type="OrthoDB" id="4327074at2759"/>
<evidence type="ECO:0000256" key="1">
    <source>
        <dbReference type="SAM" id="MobiDB-lite"/>
    </source>
</evidence>
<dbReference type="InterPro" id="IPR011011">
    <property type="entry name" value="Znf_FYVE_PHD"/>
</dbReference>
<protein>
    <submittedName>
        <fullName evidence="2">Jerky-like protein</fullName>
    </submittedName>
</protein>
<name>A0A0J7N7L2_LASNI</name>
<evidence type="ECO:0000313" key="2">
    <source>
        <dbReference type="EMBL" id="KMQ88630.1"/>
    </source>
</evidence>
<comment type="caution">
    <text evidence="2">The sequence shown here is derived from an EMBL/GenBank/DDBJ whole genome shotgun (WGS) entry which is preliminary data.</text>
</comment>
<accession>A0A0J7N7L2</accession>
<evidence type="ECO:0000313" key="3">
    <source>
        <dbReference type="Proteomes" id="UP000036403"/>
    </source>
</evidence>
<dbReference type="Gene3D" id="3.30.40.10">
    <property type="entry name" value="Zinc/RING finger domain, C3HC4 (zinc finger)"/>
    <property type="match status" value="1"/>
</dbReference>
<feature type="compositionally biased region" description="Low complexity" evidence="1">
    <location>
        <begin position="21"/>
        <end position="32"/>
    </location>
</feature>
<feature type="compositionally biased region" description="Basic and acidic residues" evidence="1">
    <location>
        <begin position="1"/>
        <end position="11"/>
    </location>
</feature>
<keyword evidence="3" id="KW-1185">Reference proteome</keyword>
<feature type="compositionally biased region" description="Basic residues" evidence="1">
    <location>
        <begin position="35"/>
        <end position="44"/>
    </location>
</feature>
<feature type="region of interest" description="Disordered" evidence="1">
    <location>
        <begin position="1"/>
        <end position="57"/>
    </location>
</feature>
<dbReference type="InterPro" id="IPR013083">
    <property type="entry name" value="Znf_RING/FYVE/PHD"/>
</dbReference>